<proteinExistence type="predicted"/>
<dbReference type="EMBL" id="AAMO01000010">
    <property type="protein sequence ID" value="EAQ01907.1"/>
    <property type="molecule type" value="Genomic_DNA"/>
</dbReference>
<name>A3U1X3_PSEBH</name>
<organism evidence="1 2">
    <name type="scientific">Pseudooceanicola batsensis (strain ATCC BAA-863 / DSM 15984 / KCTC 12145 / HTCC2597)</name>
    <name type="common">Oceanicola batsensis</name>
    <dbReference type="NCBI Taxonomy" id="252305"/>
    <lineage>
        <taxon>Bacteria</taxon>
        <taxon>Pseudomonadati</taxon>
        <taxon>Pseudomonadota</taxon>
        <taxon>Alphaproteobacteria</taxon>
        <taxon>Rhodobacterales</taxon>
        <taxon>Paracoccaceae</taxon>
        <taxon>Pseudooceanicola</taxon>
    </lineage>
</organism>
<dbReference type="AlphaFoldDB" id="A3U1X3"/>
<sequence>MTLSANLNVMKRAARKAGRSLVKDFSEVENLQVSMKGAGAFVGRTDIAPEEIIKAELTEARPNHGWRMRDTRTTRFHGCHESLLLGGRIAAPLPPMRGVGPNEARGGGLCNIRLQQSHHAAKDRFETEATKSAQRSKSSFDECAALGRGELLNFFRPTTGFVCRYLCMCNEMPIIPEKNQELKET</sequence>
<protein>
    <submittedName>
        <fullName evidence="1">Inositol-1-monophosphatase, putative</fullName>
    </submittedName>
</protein>
<dbReference type="eggNOG" id="COG0483">
    <property type="taxonomic scope" value="Bacteria"/>
</dbReference>
<evidence type="ECO:0000313" key="1">
    <source>
        <dbReference type="EMBL" id="EAQ01907.1"/>
    </source>
</evidence>
<dbReference type="HOGENOM" id="CLU_1459915_0_0_5"/>
<dbReference type="STRING" id="252305.OB2597_00780"/>
<dbReference type="SUPFAM" id="SSF56655">
    <property type="entry name" value="Carbohydrate phosphatase"/>
    <property type="match status" value="1"/>
</dbReference>
<dbReference type="Gene3D" id="3.30.540.10">
    <property type="entry name" value="Fructose-1,6-Bisphosphatase, subunit A, domain 1"/>
    <property type="match status" value="1"/>
</dbReference>
<accession>A3U1X3</accession>
<keyword evidence="2" id="KW-1185">Reference proteome</keyword>
<dbReference type="Proteomes" id="UP000004318">
    <property type="component" value="Unassembled WGS sequence"/>
</dbReference>
<evidence type="ECO:0000313" key="2">
    <source>
        <dbReference type="Proteomes" id="UP000004318"/>
    </source>
</evidence>
<reference evidence="1 2" key="1">
    <citation type="journal article" date="2010" name="J. Bacteriol.">
        <title>Genome sequences of Oceanicola granulosus HTCC2516(T) and Oceanicola batsensis HTCC2597(TDelta).</title>
        <authorList>
            <person name="Thrash J.C."/>
            <person name="Cho J.C."/>
            <person name="Vergin K.L."/>
            <person name="Giovannoni S.J."/>
        </authorList>
    </citation>
    <scope>NUCLEOTIDE SEQUENCE [LARGE SCALE GENOMIC DNA]</scope>
    <source>
        <strain evidence="2">ATCC BAA-863 / DSM 15984 / KCTC 12145 / HTCC2597</strain>
    </source>
</reference>
<comment type="caution">
    <text evidence="1">The sequence shown here is derived from an EMBL/GenBank/DDBJ whole genome shotgun (WGS) entry which is preliminary data.</text>
</comment>
<gene>
    <name evidence="1" type="ORF">OB2597_00780</name>
</gene>